<name>A0A5E6MFL8_9BACT</name>
<sequence>PLRFPSVSIQAPACYRCPFNRAKPGRKDARQGRRCSWECIRVLEETLDRHGNRLAALLIEPKVQAAAGMWMHPEGYLRELDRLCRERGIFWIADEVFTGFGRLGSWFACEREGVFPDLLCLAKGLTGGMTPLAATLAREEIYAGFTGEKSRAFLHGHSYTANPIGCAAALASLAVFEEEEVFPRIARHAEGLSALSQRFWRHPHVGDVRQEGLVLAVELVERQADRASFPKEREVGFRVCERARAHGLLTRPVGDVLVLVPPLCVSADDLAGMVGALDRALWEELP</sequence>
<dbReference type="EC" id="2.6.1.62" evidence="5"/>
<evidence type="ECO:0000313" key="5">
    <source>
        <dbReference type="EMBL" id="VVM06643.1"/>
    </source>
</evidence>
<dbReference type="AlphaFoldDB" id="A0A5E6MFL8"/>
<dbReference type="PANTHER" id="PTHR42684">
    <property type="entry name" value="ADENOSYLMETHIONINE-8-AMINO-7-OXONONANOATE AMINOTRANSFERASE"/>
    <property type="match status" value="1"/>
</dbReference>
<dbReference type="SUPFAM" id="SSF53383">
    <property type="entry name" value="PLP-dependent transferases"/>
    <property type="match status" value="1"/>
</dbReference>
<keyword evidence="3 5" id="KW-0808">Transferase</keyword>
<dbReference type="EMBL" id="CABFVA020000072">
    <property type="protein sequence ID" value="VVM06643.1"/>
    <property type="molecule type" value="Genomic_DNA"/>
</dbReference>
<gene>
    <name evidence="5" type="primary">bioA</name>
    <name evidence="5" type="ORF">MAMT_01353</name>
</gene>
<dbReference type="InterPro" id="IPR049704">
    <property type="entry name" value="Aminotrans_3_PPA_site"/>
</dbReference>
<keyword evidence="6" id="KW-1185">Reference proteome</keyword>
<dbReference type="Gene3D" id="3.90.1150.10">
    <property type="entry name" value="Aspartate Aminotransferase, domain 1"/>
    <property type="match status" value="1"/>
</dbReference>
<protein>
    <submittedName>
        <fullName evidence="5">Partial adenosylmethionine---8-amino-7-oxononanoate aminotransferase</fullName>
        <ecNumber evidence="5">2.6.1.62</ecNumber>
    </submittedName>
</protein>
<evidence type="ECO:0000313" key="6">
    <source>
        <dbReference type="Proteomes" id="UP000334923"/>
    </source>
</evidence>
<dbReference type="GO" id="GO:0030170">
    <property type="term" value="F:pyridoxal phosphate binding"/>
    <property type="evidence" value="ECO:0007669"/>
    <property type="project" value="InterPro"/>
</dbReference>
<evidence type="ECO:0000256" key="3">
    <source>
        <dbReference type="ARBA" id="ARBA00022679"/>
    </source>
</evidence>
<dbReference type="PROSITE" id="PS00600">
    <property type="entry name" value="AA_TRANSFER_CLASS_3"/>
    <property type="match status" value="1"/>
</dbReference>
<dbReference type="InterPro" id="IPR015424">
    <property type="entry name" value="PyrdxlP-dep_Trfase"/>
</dbReference>
<dbReference type="RefSeq" id="WP_142660202.1">
    <property type="nucleotide sequence ID" value="NZ_CABFVA020000072.1"/>
</dbReference>
<dbReference type="Pfam" id="PF00202">
    <property type="entry name" value="Aminotran_3"/>
    <property type="match status" value="1"/>
</dbReference>
<dbReference type="GO" id="GO:0004015">
    <property type="term" value="F:adenosylmethionine-8-amino-7-oxononanoate transaminase activity"/>
    <property type="evidence" value="ECO:0007669"/>
    <property type="project" value="UniProtKB-EC"/>
</dbReference>
<keyword evidence="2 5" id="KW-0032">Aminotransferase</keyword>
<comment type="cofactor">
    <cofactor evidence="1">
        <name>pyridoxal 5'-phosphate</name>
        <dbReference type="ChEBI" id="CHEBI:597326"/>
    </cofactor>
</comment>
<dbReference type="PANTHER" id="PTHR42684:SF3">
    <property type="entry name" value="ADENOSYLMETHIONINE-8-AMINO-7-OXONONANOATE AMINOTRANSFERASE"/>
    <property type="match status" value="1"/>
</dbReference>
<keyword evidence="4" id="KW-0663">Pyridoxal phosphate</keyword>
<feature type="non-terminal residue" evidence="5">
    <location>
        <position position="1"/>
    </location>
</feature>
<proteinExistence type="predicted"/>
<dbReference type="Gene3D" id="3.40.640.10">
    <property type="entry name" value="Type I PLP-dependent aspartate aminotransferase-like (Major domain)"/>
    <property type="match status" value="1"/>
</dbReference>
<dbReference type="InterPro" id="IPR015422">
    <property type="entry name" value="PyrdxlP-dep_Trfase_small"/>
</dbReference>
<dbReference type="Proteomes" id="UP000334923">
    <property type="component" value="Unassembled WGS sequence"/>
</dbReference>
<accession>A0A5E6MFL8</accession>
<evidence type="ECO:0000256" key="1">
    <source>
        <dbReference type="ARBA" id="ARBA00001933"/>
    </source>
</evidence>
<evidence type="ECO:0000256" key="2">
    <source>
        <dbReference type="ARBA" id="ARBA00022576"/>
    </source>
</evidence>
<dbReference type="InterPro" id="IPR005814">
    <property type="entry name" value="Aminotrans_3"/>
</dbReference>
<reference evidence="5 6" key="1">
    <citation type="submission" date="2019-09" db="EMBL/GenBank/DDBJ databases">
        <authorList>
            <person name="Cremers G."/>
        </authorList>
    </citation>
    <scope>NUCLEOTIDE SEQUENCE [LARGE SCALE GENOMIC DNA]</scope>
    <source>
        <strain evidence="5">4A</strain>
    </source>
</reference>
<dbReference type="OrthoDB" id="9807885at2"/>
<evidence type="ECO:0000256" key="4">
    <source>
        <dbReference type="ARBA" id="ARBA00022898"/>
    </source>
</evidence>
<organism evidence="5 6">
    <name type="scientific">Methylacidimicrobium tartarophylax</name>
    <dbReference type="NCBI Taxonomy" id="1041768"/>
    <lineage>
        <taxon>Bacteria</taxon>
        <taxon>Pseudomonadati</taxon>
        <taxon>Verrucomicrobiota</taxon>
        <taxon>Methylacidimicrobium</taxon>
    </lineage>
</organism>
<dbReference type="GO" id="GO:0009102">
    <property type="term" value="P:biotin biosynthetic process"/>
    <property type="evidence" value="ECO:0007669"/>
    <property type="project" value="TreeGrafter"/>
</dbReference>
<dbReference type="InterPro" id="IPR015421">
    <property type="entry name" value="PyrdxlP-dep_Trfase_major"/>
</dbReference>